<keyword evidence="6" id="KW-1185">Reference proteome</keyword>
<dbReference type="Gene3D" id="1.10.10.10">
    <property type="entry name" value="Winged helix-like DNA-binding domain superfamily/Winged helix DNA-binding domain"/>
    <property type="match status" value="1"/>
</dbReference>
<dbReference type="PROSITE" id="PS50949">
    <property type="entry name" value="HTH_GNTR"/>
    <property type="match status" value="1"/>
</dbReference>
<proteinExistence type="predicted"/>
<dbReference type="InterPro" id="IPR011711">
    <property type="entry name" value="GntR_C"/>
</dbReference>
<dbReference type="Pfam" id="PF00392">
    <property type="entry name" value="GntR"/>
    <property type="match status" value="1"/>
</dbReference>
<evidence type="ECO:0000256" key="1">
    <source>
        <dbReference type="ARBA" id="ARBA00023015"/>
    </source>
</evidence>
<evidence type="ECO:0000259" key="4">
    <source>
        <dbReference type="PROSITE" id="PS50949"/>
    </source>
</evidence>
<sequence>MLMKLSADELGRQAYKRVKDMIINGELSPGQKVVQDKLAEQLGISRTPLRSALQMLEGENLIESIPRRGVVVKKFTDQEVIEIYDCRIALETTAVKLFTDRATDTQIKRLAQLFEPFKDSNPVDEPTYQKADSKFHNTIIDKCGNQFLSNLFHKGNLLLAIDMIGLVRPPADTLSEHFEIINAIQQRDPAKAALHLEEHLDASRRLIKVKKD</sequence>
<keyword evidence="2" id="KW-0238">DNA-binding</keyword>
<dbReference type="SMART" id="SM00345">
    <property type="entry name" value="HTH_GNTR"/>
    <property type="match status" value="1"/>
</dbReference>
<dbReference type="CDD" id="cd07377">
    <property type="entry name" value="WHTH_GntR"/>
    <property type="match status" value="1"/>
</dbReference>
<keyword evidence="3" id="KW-0804">Transcription</keyword>
<comment type="caution">
    <text evidence="5">The sequence shown here is derived from an EMBL/GenBank/DDBJ whole genome shotgun (WGS) entry which is preliminary data.</text>
</comment>
<protein>
    <submittedName>
        <fullName evidence="5">GntR family transcriptional regulator</fullName>
    </submittedName>
</protein>
<dbReference type="Proteomes" id="UP000256779">
    <property type="component" value="Unassembled WGS sequence"/>
</dbReference>
<dbReference type="AlphaFoldDB" id="A0A3D9L1H5"/>
<gene>
    <name evidence="5" type="ORF">C7460_117118</name>
</gene>
<evidence type="ECO:0000313" key="6">
    <source>
        <dbReference type="Proteomes" id="UP000256779"/>
    </source>
</evidence>
<dbReference type="InterPro" id="IPR036390">
    <property type="entry name" value="WH_DNA-bd_sf"/>
</dbReference>
<accession>A0A3D9L1H5</accession>
<dbReference type="OrthoDB" id="703321at2"/>
<dbReference type="Pfam" id="PF07729">
    <property type="entry name" value="FCD"/>
    <property type="match status" value="1"/>
</dbReference>
<dbReference type="GO" id="GO:0003700">
    <property type="term" value="F:DNA-binding transcription factor activity"/>
    <property type="evidence" value="ECO:0007669"/>
    <property type="project" value="InterPro"/>
</dbReference>
<organism evidence="5 6">
    <name type="scientific">Marinoscillum furvescens DSM 4134</name>
    <dbReference type="NCBI Taxonomy" id="1122208"/>
    <lineage>
        <taxon>Bacteria</taxon>
        <taxon>Pseudomonadati</taxon>
        <taxon>Bacteroidota</taxon>
        <taxon>Cytophagia</taxon>
        <taxon>Cytophagales</taxon>
        <taxon>Reichenbachiellaceae</taxon>
        <taxon>Marinoscillum</taxon>
    </lineage>
</organism>
<feature type="domain" description="HTH gntR-type" evidence="4">
    <location>
        <begin position="8"/>
        <end position="75"/>
    </location>
</feature>
<evidence type="ECO:0000313" key="5">
    <source>
        <dbReference type="EMBL" id="RED95668.1"/>
    </source>
</evidence>
<dbReference type="PANTHER" id="PTHR43537:SF5">
    <property type="entry name" value="UXU OPERON TRANSCRIPTIONAL REGULATOR"/>
    <property type="match status" value="1"/>
</dbReference>
<reference evidence="5 6" key="1">
    <citation type="submission" date="2018-07" db="EMBL/GenBank/DDBJ databases">
        <title>Genomic Encyclopedia of Type Strains, Phase IV (KMG-IV): sequencing the most valuable type-strain genomes for metagenomic binning, comparative biology and taxonomic classification.</title>
        <authorList>
            <person name="Goeker M."/>
        </authorList>
    </citation>
    <scope>NUCLEOTIDE SEQUENCE [LARGE SCALE GENOMIC DNA]</scope>
    <source>
        <strain evidence="5 6">DSM 4134</strain>
    </source>
</reference>
<dbReference type="Gene3D" id="1.20.120.530">
    <property type="entry name" value="GntR ligand-binding domain-like"/>
    <property type="match status" value="1"/>
</dbReference>
<evidence type="ECO:0000256" key="2">
    <source>
        <dbReference type="ARBA" id="ARBA00023125"/>
    </source>
</evidence>
<dbReference type="SUPFAM" id="SSF48008">
    <property type="entry name" value="GntR ligand-binding domain-like"/>
    <property type="match status" value="1"/>
</dbReference>
<evidence type="ECO:0000256" key="3">
    <source>
        <dbReference type="ARBA" id="ARBA00023163"/>
    </source>
</evidence>
<dbReference type="PANTHER" id="PTHR43537">
    <property type="entry name" value="TRANSCRIPTIONAL REGULATOR, GNTR FAMILY"/>
    <property type="match status" value="1"/>
</dbReference>
<dbReference type="SMART" id="SM00895">
    <property type="entry name" value="FCD"/>
    <property type="match status" value="1"/>
</dbReference>
<dbReference type="InterPro" id="IPR000524">
    <property type="entry name" value="Tscrpt_reg_HTH_GntR"/>
</dbReference>
<name>A0A3D9L1H5_MARFU</name>
<dbReference type="InterPro" id="IPR036388">
    <property type="entry name" value="WH-like_DNA-bd_sf"/>
</dbReference>
<dbReference type="SUPFAM" id="SSF46785">
    <property type="entry name" value="Winged helix' DNA-binding domain"/>
    <property type="match status" value="1"/>
</dbReference>
<dbReference type="GO" id="GO:0003677">
    <property type="term" value="F:DNA binding"/>
    <property type="evidence" value="ECO:0007669"/>
    <property type="project" value="UniProtKB-KW"/>
</dbReference>
<keyword evidence="1" id="KW-0805">Transcription regulation</keyword>
<dbReference type="EMBL" id="QREG01000017">
    <property type="protein sequence ID" value="RED95668.1"/>
    <property type="molecule type" value="Genomic_DNA"/>
</dbReference>
<dbReference type="InterPro" id="IPR008920">
    <property type="entry name" value="TF_FadR/GntR_C"/>
</dbReference>